<evidence type="ECO:0000313" key="1">
    <source>
        <dbReference type="EMBL" id="KAA6379404.1"/>
    </source>
</evidence>
<evidence type="ECO:0000313" key="2">
    <source>
        <dbReference type="Proteomes" id="UP000324800"/>
    </source>
</evidence>
<organism evidence="1 2">
    <name type="scientific">Streblomastix strix</name>
    <dbReference type="NCBI Taxonomy" id="222440"/>
    <lineage>
        <taxon>Eukaryota</taxon>
        <taxon>Metamonada</taxon>
        <taxon>Preaxostyla</taxon>
        <taxon>Oxymonadida</taxon>
        <taxon>Streblomastigidae</taxon>
        <taxon>Streblomastix</taxon>
    </lineage>
</organism>
<dbReference type="Proteomes" id="UP000324800">
    <property type="component" value="Unassembled WGS sequence"/>
</dbReference>
<sequence>MNQGQFEGQTRTEPFFQIEGIAHAPEGDTIPDSPTEYLLQVRWVTENMTKPQNDIIVPQKLNQEIKV</sequence>
<dbReference type="EMBL" id="SNRW01008517">
    <property type="protein sequence ID" value="KAA6379404.1"/>
    <property type="molecule type" value="Genomic_DNA"/>
</dbReference>
<name>A0A5J4VAN4_9EUKA</name>
<comment type="caution">
    <text evidence="1">The sequence shown here is derived from an EMBL/GenBank/DDBJ whole genome shotgun (WGS) entry which is preliminary data.</text>
</comment>
<accession>A0A5J4VAN4</accession>
<proteinExistence type="predicted"/>
<protein>
    <submittedName>
        <fullName evidence="1">Uncharacterized protein</fullName>
    </submittedName>
</protein>
<reference evidence="1 2" key="1">
    <citation type="submission" date="2019-03" db="EMBL/GenBank/DDBJ databases">
        <title>Single cell metagenomics reveals metabolic interactions within the superorganism composed of flagellate Streblomastix strix and complex community of Bacteroidetes bacteria on its surface.</title>
        <authorList>
            <person name="Treitli S.C."/>
            <person name="Kolisko M."/>
            <person name="Husnik F."/>
            <person name="Keeling P."/>
            <person name="Hampl V."/>
        </authorList>
    </citation>
    <scope>NUCLEOTIDE SEQUENCE [LARGE SCALE GENOMIC DNA]</scope>
    <source>
        <strain evidence="1">ST1C</strain>
    </source>
</reference>
<gene>
    <name evidence="1" type="ORF">EZS28_025070</name>
</gene>
<dbReference type="AlphaFoldDB" id="A0A5J4VAN4"/>